<feature type="signal peptide" evidence="2">
    <location>
        <begin position="1"/>
        <end position="23"/>
    </location>
</feature>
<feature type="chain" id="PRO_5011988069" evidence="2">
    <location>
        <begin position="24"/>
        <end position="184"/>
    </location>
</feature>
<reference evidence="3 4" key="1">
    <citation type="submission" date="2016-08" db="EMBL/GenBank/DDBJ databases">
        <title>Genomes of anaerobic fungi encode conserved fungal cellulosomes for biomass hydrolysis.</title>
        <authorList>
            <consortium name="DOE Joint Genome Institute"/>
            <person name="Haitjema C.H."/>
            <person name="Gilmore S.P."/>
            <person name="Henske J.K."/>
            <person name="Solomon K.V."/>
            <person name="De Groot R."/>
            <person name="Kuo A."/>
            <person name="Mondo S.J."/>
            <person name="Salamov A.A."/>
            <person name="Labutti K."/>
            <person name="Zhao Z."/>
            <person name="Chiniquy J."/>
            <person name="Barry K."/>
            <person name="Brewer H.M."/>
            <person name="Purvine S.O."/>
            <person name="Wright A.T."/>
            <person name="Boxma B."/>
            <person name="Van Alen T."/>
            <person name="Hackstein J.H."/>
            <person name="Baker S.E."/>
            <person name="Grigoriev I.V."/>
            <person name="O'Malley M.A."/>
        </authorList>
    </citation>
    <scope>NUCLEOTIDE SEQUENCE [LARGE SCALE GENOMIC DNA]</scope>
    <source>
        <strain evidence="4">finn</strain>
    </source>
</reference>
<dbReference type="EMBL" id="MCFH01000018">
    <property type="protein sequence ID" value="ORX51446.1"/>
    <property type="molecule type" value="Genomic_DNA"/>
</dbReference>
<evidence type="ECO:0000313" key="4">
    <source>
        <dbReference type="Proteomes" id="UP000193719"/>
    </source>
</evidence>
<protein>
    <submittedName>
        <fullName evidence="3">Uncharacterized protein</fullName>
    </submittedName>
</protein>
<comment type="caution">
    <text evidence="3">The sequence shown here is derived from an EMBL/GenBank/DDBJ whole genome shotgun (WGS) entry which is preliminary data.</text>
</comment>
<proteinExistence type="predicted"/>
<gene>
    <name evidence="3" type="ORF">BCR36DRAFT_351230</name>
</gene>
<keyword evidence="4" id="KW-1185">Reference proteome</keyword>
<keyword evidence="1" id="KW-0472">Membrane</keyword>
<keyword evidence="1" id="KW-1133">Transmembrane helix</keyword>
<dbReference type="OrthoDB" id="10459199at2759"/>
<feature type="transmembrane region" description="Helical" evidence="1">
    <location>
        <begin position="161"/>
        <end position="183"/>
    </location>
</feature>
<name>A0A1Y1VAX1_9FUNG</name>
<evidence type="ECO:0000313" key="3">
    <source>
        <dbReference type="EMBL" id="ORX51446.1"/>
    </source>
</evidence>
<evidence type="ECO:0000256" key="2">
    <source>
        <dbReference type="SAM" id="SignalP"/>
    </source>
</evidence>
<dbReference type="AlphaFoldDB" id="A0A1Y1VAX1"/>
<accession>A0A1Y1VAX1</accession>
<organism evidence="3 4">
    <name type="scientific">Piromyces finnis</name>
    <dbReference type="NCBI Taxonomy" id="1754191"/>
    <lineage>
        <taxon>Eukaryota</taxon>
        <taxon>Fungi</taxon>
        <taxon>Fungi incertae sedis</taxon>
        <taxon>Chytridiomycota</taxon>
        <taxon>Chytridiomycota incertae sedis</taxon>
        <taxon>Neocallimastigomycetes</taxon>
        <taxon>Neocallimastigales</taxon>
        <taxon>Neocallimastigaceae</taxon>
        <taxon>Piromyces</taxon>
    </lineage>
</organism>
<dbReference type="Proteomes" id="UP000193719">
    <property type="component" value="Unassembled WGS sequence"/>
</dbReference>
<evidence type="ECO:0000256" key="1">
    <source>
        <dbReference type="SAM" id="Phobius"/>
    </source>
</evidence>
<keyword evidence="1" id="KW-0812">Transmembrane</keyword>
<keyword evidence="2" id="KW-0732">Signal</keyword>
<reference evidence="3 4" key="2">
    <citation type="submission" date="2016-08" db="EMBL/GenBank/DDBJ databases">
        <title>Pervasive Adenine N6-methylation of Active Genes in Fungi.</title>
        <authorList>
            <consortium name="DOE Joint Genome Institute"/>
            <person name="Mondo S.J."/>
            <person name="Dannebaum R.O."/>
            <person name="Kuo R.C."/>
            <person name="Labutti K."/>
            <person name="Haridas S."/>
            <person name="Kuo A."/>
            <person name="Salamov A."/>
            <person name="Ahrendt S.R."/>
            <person name="Lipzen A."/>
            <person name="Sullivan W."/>
            <person name="Andreopoulos W.B."/>
            <person name="Clum A."/>
            <person name="Lindquist E."/>
            <person name="Daum C."/>
            <person name="Ramamoorthy G.K."/>
            <person name="Gryganskyi A."/>
            <person name="Culley D."/>
            <person name="Magnuson J.K."/>
            <person name="James T.Y."/>
            <person name="O'Malley M.A."/>
            <person name="Stajich J.E."/>
            <person name="Spatafora J.W."/>
            <person name="Visel A."/>
            <person name="Grigoriev I.V."/>
        </authorList>
    </citation>
    <scope>NUCLEOTIDE SEQUENCE [LARGE SCALE GENOMIC DNA]</scope>
    <source>
        <strain evidence="4">finn</strain>
    </source>
</reference>
<sequence>MEKNILLSIILFYLIINSIKVNASIKFINNNIETFEKRETSSIFYEIYDANGNTDLLSYSYAIKNYDISITSSMNYHYNLTQDTTYNLKWESSNKCEPIYEENKKIAVTTTDDLVLHNCYKESDDYTFDILNIKNLYDNVINLPELLIVQFNDIYDIRVNIYIHFTIYIYIELILIITIIILLL</sequence>